<dbReference type="PROSITE" id="PS51819">
    <property type="entry name" value="VOC"/>
    <property type="match status" value="1"/>
</dbReference>
<gene>
    <name evidence="2" type="ORF">J2X11_000498</name>
</gene>
<dbReference type="RefSeq" id="WP_309966388.1">
    <property type="nucleotide sequence ID" value="NZ_JAVDWH010000001.1"/>
</dbReference>
<sequence>MPIDHGPIAQLAWVTDDIGRTEEFLTASMGAGPWTRIPDLHFGPADCTLHGKPADFIAHISIGYVADLQLEIIQPVSGESIYTEFLASSGPGFHHVCFIPDDFDQTIERLTLAGSPVVQAGSMAGMMRFAYVPGADDGAPFIEFAEMSPEIADFFATIKGGA</sequence>
<dbReference type="InterPro" id="IPR029068">
    <property type="entry name" value="Glyas_Bleomycin-R_OHBP_Dase"/>
</dbReference>
<comment type="caution">
    <text evidence="2">The sequence shown here is derived from an EMBL/GenBank/DDBJ whole genome shotgun (WGS) entry which is preliminary data.</text>
</comment>
<dbReference type="EMBL" id="JAVDWH010000001">
    <property type="protein sequence ID" value="MDR7085659.1"/>
    <property type="molecule type" value="Genomic_DNA"/>
</dbReference>
<protein>
    <recommendedName>
        <fullName evidence="1">VOC domain-containing protein</fullName>
    </recommendedName>
</protein>
<organism evidence="2 3">
    <name type="scientific">Aeromicrobium panaciterrae</name>
    <dbReference type="NCBI Taxonomy" id="363861"/>
    <lineage>
        <taxon>Bacteria</taxon>
        <taxon>Bacillati</taxon>
        <taxon>Actinomycetota</taxon>
        <taxon>Actinomycetes</taxon>
        <taxon>Propionibacteriales</taxon>
        <taxon>Nocardioidaceae</taxon>
        <taxon>Aeromicrobium</taxon>
    </lineage>
</organism>
<dbReference type="Gene3D" id="3.10.180.10">
    <property type="entry name" value="2,3-Dihydroxybiphenyl 1,2-Dioxygenase, domain 1"/>
    <property type="match status" value="1"/>
</dbReference>
<name>A0ABU1UKF4_9ACTN</name>
<evidence type="ECO:0000313" key="2">
    <source>
        <dbReference type="EMBL" id="MDR7085659.1"/>
    </source>
</evidence>
<reference evidence="2 3" key="1">
    <citation type="submission" date="2023-07" db="EMBL/GenBank/DDBJ databases">
        <title>Sorghum-associated microbial communities from plants grown in Nebraska, USA.</title>
        <authorList>
            <person name="Schachtman D."/>
        </authorList>
    </citation>
    <scope>NUCLEOTIDE SEQUENCE [LARGE SCALE GENOMIC DNA]</scope>
    <source>
        <strain evidence="2 3">BE248</strain>
    </source>
</reference>
<proteinExistence type="predicted"/>
<evidence type="ECO:0000259" key="1">
    <source>
        <dbReference type="PROSITE" id="PS51819"/>
    </source>
</evidence>
<feature type="domain" description="VOC" evidence="1">
    <location>
        <begin position="7"/>
        <end position="147"/>
    </location>
</feature>
<accession>A0ABU1UKF4</accession>
<dbReference type="SUPFAM" id="SSF54593">
    <property type="entry name" value="Glyoxalase/Bleomycin resistance protein/Dihydroxybiphenyl dioxygenase"/>
    <property type="match status" value="1"/>
</dbReference>
<dbReference type="Proteomes" id="UP001257739">
    <property type="component" value="Unassembled WGS sequence"/>
</dbReference>
<dbReference type="Pfam" id="PF13669">
    <property type="entry name" value="Glyoxalase_4"/>
    <property type="match status" value="1"/>
</dbReference>
<evidence type="ECO:0000313" key="3">
    <source>
        <dbReference type="Proteomes" id="UP001257739"/>
    </source>
</evidence>
<dbReference type="InterPro" id="IPR037523">
    <property type="entry name" value="VOC_core"/>
</dbReference>
<keyword evidence="3" id="KW-1185">Reference proteome</keyword>